<evidence type="ECO:0000259" key="3">
    <source>
        <dbReference type="SMART" id="SM00644"/>
    </source>
</evidence>
<evidence type="ECO:0000313" key="5">
    <source>
        <dbReference type="Proteomes" id="UP000694941"/>
    </source>
</evidence>
<feature type="signal peptide" evidence="2">
    <location>
        <begin position="1"/>
        <end position="18"/>
    </location>
</feature>
<feature type="domain" description="Peptidoglycan recognition protein family" evidence="4">
    <location>
        <begin position="76"/>
        <end position="218"/>
    </location>
</feature>
<dbReference type="SMART" id="SM00701">
    <property type="entry name" value="PGRP"/>
    <property type="match status" value="1"/>
</dbReference>
<dbReference type="PANTHER" id="PTHR11022">
    <property type="entry name" value="PEPTIDOGLYCAN RECOGNITION PROTEIN"/>
    <property type="match status" value="1"/>
</dbReference>
<dbReference type="Gene3D" id="3.40.80.10">
    <property type="entry name" value="Peptidoglycan recognition protein-like"/>
    <property type="match status" value="1"/>
</dbReference>
<evidence type="ECO:0000313" key="6">
    <source>
        <dbReference type="RefSeq" id="XP_013774509.1"/>
    </source>
</evidence>
<proteinExistence type="inferred from homology"/>
<evidence type="ECO:0000256" key="1">
    <source>
        <dbReference type="ARBA" id="ARBA00007553"/>
    </source>
</evidence>
<dbReference type="InterPro" id="IPR036505">
    <property type="entry name" value="Amidase/PGRP_sf"/>
</dbReference>
<dbReference type="SUPFAM" id="SSF55846">
    <property type="entry name" value="N-acetylmuramoyl-L-alanine amidase-like"/>
    <property type="match status" value="1"/>
</dbReference>
<protein>
    <submittedName>
        <fullName evidence="6">Peptidoglycan-recognition protein SC2-like</fullName>
    </submittedName>
</protein>
<keyword evidence="5" id="KW-1185">Reference proteome</keyword>
<gene>
    <name evidence="6" type="primary">LOC106459435</name>
</gene>
<organism evidence="5 6">
    <name type="scientific">Limulus polyphemus</name>
    <name type="common">Atlantic horseshoe crab</name>
    <dbReference type="NCBI Taxonomy" id="6850"/>
    <lineage>
        <taxon>Eukaryota</taxon>
        <taxon>Metazoa</taxon>
        <taxon>Ecdysozoa</taxon>
        <taxon>Arthropoda</taxon>
        <taxon>Chelicerata</taxon>
        <taxon>Merostomata</taxon>
        <taxon>Xiphosura</taxon>
        <taxon>Limulidae</taxon>
        <taxon>Limulus</taxon>
    </lineage>
</organism>
<accession>A0ABM1B499</accession>
<evidence type="ECO:0000259" key="4">
    <source>
        <dbReference type="SMART" id="SM00701"/>
    </source>
</evidence>
<feature type="chain" id="PRO_5045232098" evidence="2">
    <location>
        <begin position="19"/>
        <end position="246"/>
    </location>
</feature>
<dbReference type="Proteomes" id="UP000694941">
    <property type="component" value="Unplaced"/>
</dbReference>
<comment type="similarity">
    <text evidence="1">Belongs to the N-acetylmuramoyl-L-alanine amidase 2 family.</text>
</comment>
<dbReference type="RefSeq" id="XP_013774509.1">
    <property type="nucleotide sequence ID" value="XM_013919055.2"/>
</dbReference>
<dbReference type="SMART" id="SM00644">
    <property type="entry name" value="Ami_2"/>
    <property type="match status" value="1"/>
</dbReference>
<dbReference type="CDD" id="cd06583">
    <property type="entry name" value="PGRP"/>
    <property type="match status" value="1"/>
</dbReference>
<dbReference type="InterPro" id="IPR002502">
    <property type="entry name" value="Amidase_domain"/>
</dbReference>
<keyword evidence="2" id="KW-0732">Signal</keyword>
<name>A0ABM1B499_LIMPO</name>
<dbReference type="GeneID" id="106459435"/>
<dbReference type="InterPro" id="IPR006619">
    <property type="entry name" value="PGRP_domain_met/bac"/>
</dbReference>
<dbReference type="Pfam" id="PF01510">
    <property type="entry name" value="Amidase_2"/>
    <property type="match status" value="1"/>
</dbReference>
<reference evidence="6" key="1">
    <citation type="submission" date="2025-08" db="UniProtKB">
        <authorList>
            <consortium name="RefSeq"/>
        </authorList>
    </citation>
    <scope>IDENTIFICATION</scope>
    <source>
        <tissue evidence="6">Muscle</tissue>
    </source>
</reference>
<feature type="domain" description="N-acetylmuramoyl-L-alanine amidase" evidence="3">
    <location>
        <begin position="88"/>
        <end position="224"/>
    </location>
</feature>
<evidence type="ECO:0000256" key="2">
    <source>
        <dbReference type="SAM" id="SignalP"/>
    </source>
</evidence>
<dbReference type="PANTHER" id="PTHR11022:SF41">
    <property type="entry name" value="PEPTIDOGLYCAN-RECOGNITION PROTEIN LC-RELATED"/>
    <property type="match status" value="1"/>
</dbReference>
<dbReference type="InterPro" id="IPR015510">
    <property type="entry name" value="PGRP"/>
</dbReference>
<sequence length="246" mass="26603">MLYRVVLVCFLGKFTADAYNESPCKDRVVDGRAGVCIDTSCCAHGDYKSGLCPTQPNHIKCCFNNDICAAEDCSGVEIVSRSQWGARNPTGSSTLSAPVNVVLIHHTAGSSCNSLSSCSATVKSIQNHHMNNKKWSDIGYNFLIGGDGRAYEGRGWTKVGAHSPNYNRRSIGISVTGNFEEDTPSSAVLQGIKNLIECGVSKGYITKSHTVHGHKDAKCTKCPGVHLYNTIQTWTNYGGKLPDYKC</sequence>